<dbReference type="AlphaFoldDB" id="A0A8C4S3Y5"/>
<proteinExistence type="predicted"/>
<dbReference type="InterPro" id="IPR051019">
    <property type="entry name" value="VLCFA-Steroid_DH"/>
</dbReference>
<dbReference type="GeneTree" id="ENSGT00940000163913"/>
<dbReference type="InterPro" id="IPR002347">
    <property type="entry name" value="SDR_fam"/>
</dbReference>
<evidence type="ECO:0000313" key="5">
    <source>
        <dbReference type="Ensembl" id="ENSECRP00000011191.1"/>
    </source>
</evidence>
<dbReference type="Gene3D" id="3.40.50.720">
    <property type="entry name" value="NAD(P)-binding Rossmann-like Domain"/>
    <property type="match status" value="1"/>
</dbReference>
<keyword evidence="3" id="KW-0560">Oxidoreductase</keyword>
<dbReference type="GO" id="GO:0005783">
    <property type="term" value="C:endoplasmic reticulum"/>
    <property type="evidence" value="ECO:0007669"/>
    <property type="project" value="UniProtKB-SubCell"/>
</dbReference>
<keyword evidence="4" id="KW-1133">Transmembrane helix</keyword>
<dbReference type="InterPro" id="IPR020904">
    <property type="entry name" value="Sc_DH/Rdtase_CS"/>
</dbReference>
<dbReference type="Ensembl" id="ENSECRT00000011373.1">
    <property type="protein sequence ID" value="ENSECRP00000011191.1"/>
    <property type="gene ID" value="ENSECRG00000007429.1"/>
</dbReference>
<reference evidence="5" key="1">
    <citation type="submission" date="2021-06" db="EMBL/GenBank/DDBJ databases">
        <authorList>
            <consortium name="Wellcome Sanger Institute Data Sharing"/>
        </authorList>
    </citation>
    <scope>NUCLEOTIDE SEQUENCE [LARGE SCALE GENOMIC DNA]</scope>
</reference>
<sequence length="223" mass="24967">MQFCYYVSIDTAMGWCPARGLFPALHPVLTVLILLIAIYLIIISEKQHGQKTRIIQADFTEGYSIYEGIEEKLKGLEIGILGNIKNKVQWLKLIQVINCNILSVTQVNCNTLDLYCSSHRKKGLIINISSEMASHPHPMGNIYSSTKVFVNFFSRSLHAEYKGKGIIVQCVMPLLVSTNMTYNLNPNLLVKDPDSYAKEALSTVGYSTFTSGCLSHALQVREM</sequence>
<evidence type="ECO:0000256" key="4">
    <source>
        <dbReference type="SAM" id="Phobius"/>
    </source>
</evidence>
<dbReference type="Proteomes" id="UP000694620">
    <property type="component" value="Chromosome 3"/>
</dbReference>
<keyword evidence="2" id="KW-0444">Lipid biosynthesis</keyword>
<reference evidence="5" key="3">
    <citation type="submission" date="2025-09" db="UniProtKB">
        <authorList>
            <consortium name="Ensembl"/>
        </authorList>
    </citation>
    <scope>IDENTIFICATION</scope>
</reference>
<dbReference type="Pfam" id="PF00106">
    <property type="entry name" value="adh_short"/>
    <property type="match status" value="1"/>
</dbReference>
<dbReference type="GO" id="GO:0006694">
    <property type="term" value="P:steroid biosynthetic process"/>
    <property type="evidence" value="ECO:0007669"/>
    <property type="project" value="UniProtKB-KW"/>
</dbReference>
<evidence type="ECO:0000313" key="6">
    <source>
        <dbReference type="Proteomes" id="UP000694620"/>
    </source>
</evidence>
<dbReference type="PRINTS" id="PR00081">
    <property type="entry name" value="GDHRDH"/>
</dbReference>
<name>A0A8C4S3Y5_ERPCA</name>
<keyword evidence="2" id="KW-0752">Steroid biosynthesis</keyword>
<evidence type="ECO:0000256" key="3">
    <source>
        <dbReference type="ARBA" id="ARBA00023002"/>
    </source>
</evidence>
<keyword evidence="2" id="KW-0443">Lipid metabolism</keyword>
<keyword evidence="4" id="KW-0812">Transmembrane</keyword>
<dbReference type="PANTHER" id="PTHR43899">
    <property type="entry name" value="RH59310P"/>
    <property type="match status" value="1"/>
</dbReference>
<comment type="subcellular location">
    <subcellularLocation>
        <location evidence="1">Endoplasmic reticulum</location>
    </subcellularLocation>
</comment>
<evidence type="ECO:0000256" key="1">
    <source>
        <dbReference type="ARBA" id="ARBA00004240"/>
    </source>
</evidence>
<keyword evidence="4" id="KW-0472">Membrane</keyword>
<dbReference type="PANTHER" id="PTHR43899:SF10">
    <property type="entry name" value="20BETA-HYDROXYSTEROID DEHYDROGENASE TYPE 2"/>
    <property type="match status" value="1"/>
</dbReference>
<organism evidence="5 6">
    <name type="scientific">Erpetoichthys calabaricus</name>
    <name type="common">Rope fish</name>
    <name type="synonym">Calamoichthys calabaricus</name>
    <dbReference type="NCBI Taxonomy" id="27687"/>
    <lineage>
        <taxon>Eukaryota</taxon>
        <taxon>Metazoa</taxon>
        <taxon>Chordata</taxon>
        <taxon>Craniata</taxon>
        <taxon>Vertebrata</taxon>
        <taxon>Euteleostomi</taxon>
        <taxon>Actinopterygii</taxon>
        <taxon>Polypteriformes</taxon>
        <taxon>Polypteridae</taxon>
        <taxon>Erpetoichthys</taxon>
    </lineage>
</organism>
<accession>A0A8C4S3Y5</accession>
<protein>
    <submittedName>
        <fullName evidence="5">Hydroxysteroid (20-beta) dehydrogenase 2</fullName>
    </submittedName>
</protein>
<dbReference type="InterPro" id="IPR036291">
    <property type="entry name" value="NAD(P)-bd_dom_sf"/>
</dbReference>
<feature type="transmembrane region" description="Helical" evidence="4">
    <location>
        <begin position="20"/>
        <end position="43"/>
    </location>
</feature>
<dbReference type="PROSITE" id="PS00061">
    <property type="entry name" value="ADH_SHORT"/>
    <property type="match status" value="1"/>
</dbReference>
<dbReference type="GO" id="GO:0016491">
    <property type="term" value="F:oxidoreductase activity"/>
    <property type="evidence" value="ECO:0007669"/>
    <property type="project" value="UniProtKB-KW"/>
</dbReference>
<keyword evidence="6" id="KW-1185">Reference proteome</keyword>
<evidence type="ECO:0000256" key="2">
    <source>
        <dbReference type="ARBA" id="ARBA00022955"/>
    </source>
</evidence>
<dbReference type="SUPFAM" id="SSF51735">
    <property type="entry name" value="NAD(P)-binding Rossmann-fold domains"/>
    <property type="match status" value="1"/>
</dbReference>
<reference evidence="5" key="2">
    <citation type="submission" date="2025-08" db="UniProtKB">
        <authorList>
            <consortium name="Ensembl"/>
        </authorList>
    </citation>
    <scope>IDENTIFICATION</scope>
</reference>